<accession>A0AAE3EZI8</accession>
<name>A0AAE3EZI8_9FLAO</name>
<comment type="caution">
    <text evidence="1">The sequence shown here is derived from an EMBL/GenBank/DDBJ whole genome shotgun (WGS) entry which is preliminary data.</text>
</comment>
<organism evidence="1 2">
    <name type="scientific">Cerina litoralis</name>
    <dbReference type="NCBI Taxonomy" id="2874477"/>
    <lineage>
        <taxon>Bacteria</taxon>
        <taxon>Pseudomonadati</taxon>
        <taxon>Bacteroidota</taxon>
        <taxon>Flavobacteriia</taxon>
        <taxon>Flavobacteriales</taxon>
        <taxon>Flavobacteriaceae</taxon>
        <taxon>Cerina</taxon>
    </lineage>
</organism>
<proteinExistence type="predicted"/>
<evidence type="ECO:0000313" key="1">
    <source>
        <dbReference type="EMBL" id="MCG2462562.1"/>
    </source>
</evidence>
<reference evidence="1" key="1">
    <citation type="submission" date="2023-02" db="EMBL/GenBank/DDBJ databases">
        <title>Genome of Flavobacteriaceae gen. nov. sp. strain F89.</title>
        <authorList>
            <person name="Wang Y."/>
        </authorList>
    </citation>
    <scope>NUCLEOTIDE SEQUENCE</scope>
    <source>
        <strain evidence="1">F89</strain>
    </source>
</reference>
<gene>
    <name evidence="1" type="ORF">K8352_17505</name>
</gene>
<dbReference type="EMBL" id="JAIRBC010000036">
    <property type="protein sequence ID" value="MCG2462562.1"/>
    <property type="molecule type" value="Genomic_DNA"/>
</dbReference>
<protein>
    <submittedName>
        <fullName evidence="1">Uncharacterized protein</fullName>
    </submittedName>
</protein>
<dbReference type="AlphaFoldDB" id="A0AAE3EZI8"/>
<evidence type="ECO:0000313" key="2">
    <source>
        <dbReference type="Proteomes" id="UP001200642"/>
    </source>
</evidence>
<keyword evidence="2" id="KW-1185">Reference proteome</keyword>
<dbReference type="RefSeq" id="WP_317903697.1">
    <property type="nucleotide sequence ID" value="NZ_JAIRBC010000036.1"/>
</dbReference>
<sequence length="49" mass="5536">MSGSLLFGWLCTEHKKGISSVQLGIDLGITLKTAWWIYWSMLTPLKPNL</sequence>
<dbReference type="Proteomes" id="UP001200642">
    <property type="component" value="Unassembled WGS sequence"/>
</dbReference>